<name>A0AAN6ZRH1_9PEZI</name>
<feature type="compositionally biased region" description="Acidic residues" evidence="1">
    <location>
        <begin position="175"/>
        <end position="186"/>
    </location>
</feature>
<dbReference type="EMBL" id="MU853556">
    <property type="protein sequence ID" value="KAK4147339.1"/>
    <property type="molecule type" value="Genomic_DNA"/>
</dbReference>
<dbReference type="Proteomes" id="UP001302676">
    <property type="component" value="Unassembled WGS sequence"/>
</dbReference>
<proteinExistence type="predicted"/>
<evidence type="ECO:0000256" key="1">
    <source>
        <dbReference type="SAM" id="MobiDB-lite"/>
    </source>
</evidence>
<dbReference type="AlphaFoldDB" id="A0AAN6ZRH1"/>
<feature type="compositionally biased region" description="Basic and acidic residues" evidence="1">
    <location>
        <begin position="74"/>
        <end position="93"/>
    </location>
</feature>
<feature type="region of interest" description="Disordered" evidence="1">
    <location>
        <begin position="62"/>
        <end position="186"/>
    </location>
</feature>
<reference evidence="2" key="2">
    <citation type="submission" date="2023-05" db="EMBL/GenBank/DDBJ databases">
        <authorList>
            <consortium name="Lawrence Berkeley National Laboratory"/>
            <person name="Steindorff A."/>
            <person name="Hensen N."/>
            <person name="Bonometti L."/>
            <person name="Westerberg I."/>
            <person name="Brannstrom I.O."/>
            <person name="Guillou S."/>
            <person name="Cros-Aarteil S."/>
            <person name="Calhoun S."/>
            <person name="Haridas S."/>
            <person name="Kuo A."/>
            <person name="Mondo S."/>
            <person name="Pangilinan J."/>
            <person name="Riley R."/>
            <person name="Labutti K."/>
            <person name="Andreopoulos B."/>
            <person name="Lipzen A."/>
            <person name="Chen C."/>
            <person name="Yanf M."/>
            <person name="Daum C."/>
            <person name="Ng V."/>
            <person name="Clum A."/>
            <person name="Ohm R."/>
            <person name="Martin F."/>
            <person name="Silar P."/>
            <person name="Natvig D."/>
            <person name="Lalanne C."/>
            <person name="Gautier V."/>
            <person name="Ament-Velasquez S.L."/>
            <person name="Kruys A."/>
            <person name="Hutchinson M.I."/>
            <person name="Powell A.J."/>
            <person name="Barry K."/>
            <person name="Miller A.N."/>
            <person name="Grigoriev I.V."/>
            <person name="Debuchy R."/>
            <person name="Gladieux P."/>
            <person name="Thoren M.H."/>
            <person name="Johannesson H."/>
        </authorList>
    </citation>
    <scope>NUCLEOTIDE SEQUENCE</scope>
    <source>
        <strain evidence="2">CBS 141.50</strain>
    </source>
</reference>
<organism evidence="2 3">
    <name type="scientific">Dichotomopilus funicola</name>
    <dbReference type="NCBI Taxonomy" id="1934379"/>
    <lineage>
        <taxon>Eukaryota</taxon>
        <taxon>Fungi</taxon>
        <taxon>Dikarya</taxon>
        <taxon>Ascomycota</taxon>
        <taxon>Pezizomycotina</taxon>
        <taxon>Sordariomycetes</taxon>
        <taxon>Sordariomycetidae</taxon>
        <taxon>Sordariales</taxon>
        <taxon>Chaetomiaceae</taxon>
        <taxon>Dichotomopilus</taxon>
    </lineage>
</organism>
<feature type="compositionally biased region" description="Low complexity" evidence="1">
    <location>
        <begin position="161"/>
        <end position="174"/>
    </location>
</feature>
<comment type="caution">
    <text evidence="2">The sequence shown here is derived from an EMBL/GenBank/DDBJ whole genome shotgun (WGS) entry which is preliminary data.</text>
</comment>
<evidence type="ECO:0000313" key="2">
    <source>
        <dbReference type="EMBL" id="KAK4147339.1"/>
    </source>
</evidence>
<reference evidence="2" key="1">
    <citation type="journal article" date="2023" name="Mol. Phylogenet. Evol.">
        <title>Genome-scale phylogeny and comparative genomics of the fungal order Sordariales.</title>
        <authorList>
            <person name="Hensen N."/>
            <person name="Bonometti L."/>
            <person name="Westerberg I."/>
            <person name="Brannstrom I.O."/>
            <person name="Guillou S."/>
            <person name="Cros-Aarteil S."/>
            <person name="Calhoun S."/>
            <person name="Haridas S."/>
            <person name="Kuo A."/>
            <person name="Mondo S."/>
            <person name="Pangilinan J."/>
            <person name="Riley R."/>
            <person name="LaButti K."/>
            <person name="Andreopoulos B."/>
            <person name="Lipzen A."/>
            <person name="Chen C."/>
            <person name="Yan M."/>
            <person name="Daum C."/>
            <person name="Ng V."/>
            <person name="Clum A."/>
            <person name="Steindorff A."/>
            <person name="Ohm R.A."/>
            <person name="Martin F."/>
            <person name="Silar P."/>
            <person name="Natvig D.O."/>
            <person name="Lalanne C."/>
            <person name="Gautier V."/>
            <person name="Ament-Velasquez S.L."/>
            <person name="Kruys A."/>
            <person name="Hutchinson M.I."/>
            <person name="Powell A.J."/>
            <person name="Barry K."/>
            <person name="Miller A.N."/>
            <person name="Grigoriev I.V."/>
            <person name="Debuchy R."/>
            <person name="Gladieux P."/>
            <person name="Hiltunen Thoren M."/>
            <person name="Johannesson H."/>
        </authorList>
    </citation>
    <scope>NUCLEOTIDE SEQUENCE</scope>
    <source>
        <strain evidence="2">CBS 141.50</strain>
    </source>
</reference>
<keyword evidence="3" id="KW-1185">Reference proteome</keyword>
<sequence length="209" mass="22434">MATASSGYRPFVSSQLCRADNADPMFPSPVLAVREMGSIEAPPGWEMIYHPDSEVEAVLDDSGVPLGNFRPPSRRGDREGGVIDVRAGEESDVRGSTGATGRMDYPTAQNGKSETDSMLHDPLPDRGRGGESCPATPTLKPIRRSPSPDDLELEVSEIVEDGGSTESDSSSGDSTDGDFDTDWDEDWDVIDPLEAFCEDYVESLGKTDG</sequence>
<feature type="compositionally biased region" description="Acidic residues" evidence="1">
    <location>
        <begin position="149"/>
        <end position="160"/>
    </location>
</feature>
<protein>
    <submittedName>
        <fullName evidence="2">Uncharacterized protein</fullName>
    </submittedName>
</protein>
<feature type="compositionally biased region" description="Basic and acidic residues" evidence="1">
    <location>
        <begin position="113"/>
        <end position="129"/>
    </location>
</feature>
<evidence type="ECO:0000313" key="3">
    <source>
        <dbReference type="Proteomes" id="UP001302676"/>
    </source>
</evidence>
<dbReference type="RefSeq" id="XP_062640710.1">
    <property type="nucleotide sequence ID" value="XM_062779219.1"/>
</dbReference>
<gene>
    <name evidence="2" type="ORF">C8A04DRAFT_24581</name>
</gene>
<dbReference type="GeneID" id="87815832"/>
<accession>A0AAN6ZRH1</accession>